<comment type="similarity">
    <text evidence="1 3">Belongs to the type-B carboxylesterase/lipase family.</text>
</comment>
<evidence type="ECO:0000256" key="3">
    <source>
        <dbReference type="RuleBase" id="RU361235"/>
    </source>
</evidence>
<dbReference type="InterPro" id="IPR002018">
    <property type="entry name" value="CarbesteraseB"/>
</dbReference>
<dbReference type="GO" id="GO:0016787">
    <property type="term" value="F:hydrolase activity"/>
    <property type="evidence" value="ECO:0007669"/>
    <property type="project" value="UniProtKB-KW"/>
</dbReference>
<gene>
    <name evidence="5" type="ORF">PAC_16231</name>
</gene>
<evidence type="ECO:0000313" key="5">
    <source>
        <dbReference type="EMBL" id="CZR66330.1"/>
    </source>
</evidence>
<proteinExistence type="inferred from homology"/>
<dbReference type="STRING" id="576137.A0A1L7XMP7"/>
<feature type="domain" description="Carboxylesterase type B" evidence="4">
    <location>
        <begin position="3"/>
        <end position="477"/>
    </location>
</feature>
<dbReference type="InterPro" id="IPR019826">
    <property type="entry name" value="Carboxylesterase_B_AS"/>
</dbReference>
<dbReference type="EC" id="3.1.1.-" evidence="3"/>
<dbReference type="PANTHER" id="PTHR43142:SF8">
    <property type="entry name" value="CARBOXYLIC ESTER HYDROLASE"/>
    <property type="match status" value="1"/>
</dbReference>
<dbReference type="AlphaFoldDB" id="A0A1L7XMP7"/>
<dbReference type="PROSITE" id="PS00122">
    <property type="entry name" value="CARBOXYLESTERASE_B_1"/>
    <property type="match status" value="1"/>
</dbReference>
<dbReference type="Pfam" id="PF00135">
    <property type="entry name" value="COesterase"/>
    <property type="match status" value="1"/>
</dbReference>
<protein>
    <recommendedName>
        <fullName evidence="3">Carboxylic ester hydrolase</fullName>
        <ecNumber evidence="3">3.1.1.-</ecNumber>
    </recommendedName>
</protein>
<evidence type="ECO:0000256" key="2">
    <source>
        <dbReference type="ARBA" id="ARBA00022801"/>
    </source>
</evidence>
<dbReference type="Gene3D" id="3.40.50.1820">
    <property type="entry name" value="alpha/beta hydrolase"/>
    <property type="match status" value="1"/>
</dbReference>
<organism evidence="5 6">
    <name type="scientific">Phialocephala subalpina</name>
    <dbReference type="NCBI Taxonomy" id="576137"/>
    <lineage>
        <taxon>Eukaryota</taxon>
        <taxon>Fungi</taxon>
        <taxon>Dikarya</taxon>
        <taxon>Ascomycota</taxon>
        <taxon>Pezizomycotina</taxon>
        <taxon>Leotiomycetes</taxon>
        <taxon>Helotiales</taxon>
        <taxon>Mollisiaceae</taxon>
        <taxon>Phialocephala</taxon>
        <taxon>Phialocephala fortinii species complex</taxon>
    </lineage>
</organism>
<sequence>MRVNIPGKGVLEGVTLLDSTTKNPKCHRFSRVPFALPPTGPHRWRKPHALPSTYSYGSEASPGQYRNPSSVCPQPRVFGRQFTIHDEDCLQSNIWIPLGKPPDGGWPVFFYIHGGFLQFGSNNFDDPSALLAETGVKCIIVSPGYRLGLFGFLASRELWEDGSPAANFGFWDQRLALEWTYENIKHFGGNPENITVGGLSAGSYATFHQLAFDVGPNAKKQIIRRVFQWSNGCGVQPKALSEVQQQFDDLLHVLGVPAGYTQPQKLERLREFSADELTAAVNSMKQKFFRPIMDGDFMSEDLFPSIFDGRFGQRLKELGIQTIIGDLTQEFHLYKNVYSPTSYETLANRLSWDYPRHVTLAITSPYKPSASSGSKPTEYWKDLFGRLYADMQIHSTMRGYIKSISATLPLSNIHRYRIDWRTASVDKRLPKGVGATHGTDMSIWFFGNGDSLTTSEKVMIKEWLKPVANFIQGKPVNWGTTSLGQVKYITEAGDIEIKDDEAWEDKLPLWELTKQVTKTAPLSKPRL</sequence>
<dbReference type="Proteomes" id="UP000184330">
    <property type="component" value="Unassembled WGS sequence"/>
</dbReference>
<dbReference type="PANTHER" id="PTHR43142">
    <property type="entry name" value="CARBOXYLIC ESTER HYDROLASE"/>
    <property type="match status" value="1"/>
</dbReference>
<dbReference type="SUPFAM" id="SSF53474">
    <property type="entry name" value="alpha/beta-Hydrolases"/>
    <property type="match status" value="1"/>
</dbReference>
<keyword evidence="2 3" id="KW-0378">Hydrolase</keyword>
<dbReference type="InterPro" id="IPR029058">
    <property type="entry name" value="AB_hydrolase_fold"/>
</dbReference>
<evidence type="ECO:0000313" key="6">
    <source>
        <dbReference type="Proteomes" id="UP000184330"/>
    </source>
</evidence>
<name>A0A1L7XMP7_9HELO</name>
<dbReference type="EMBL" id="FJOG01000036">
    <property type="protein sequence ID" value="CZR66330.1"/>
    <property type="molecule type" value="Genomic_DNA"/>
</dbReference>
<evidence type="ECO:0000259" key="4">
    <source>
        <dbReference type="Pfam" id="PF00135"/>
    </source>
</evidence>
<reference evidence="5 6" key="1">
    <citation type="submission" date="2016-03" db="EMBL/GenBank/DDBJ databases">
        <authorList>
            <person name="Ploux O."/>
        </authorList>
    </citation>
    <scope>NUCLEOTIDE SEQUENCE [LARGE SCALE GENOMIC DNA]</scope>
    <source>
        <strain evidence="5 6">UAMH 11012</strain>
    </source>
</reference>
<keyword evidence="6" id="KW-1185">Reference proteome</keyword>
<evidence type="ECO:0000256" key="1">
    <source>
        <dbReference type="ARBA" id="ARBA00005964"/>
    </source>
</evidence>
<dbReference type="OrthoDB" id="6846267at2759"/>
<accession>A0A1L7XMP7</accession>